<proteinExistence type="predicted"/>
<name>A0A553PNH6_TIGCA</name>
<organism evidence="1 2">
    <name type="scientific">Tigriopus californicus</name>
    <name type="common">Marine copepod</name>
    <dbReference type="NCBI Taxonomy" id="6832"/>
    <lineage>
        <taxon>Eukaryota</taxon>
        <taxon>Metazoa</taxon>
        <taxon>Ecdysozoa</taxon>
        <taxon>Arthropoda</taxon>
        <taxon>Crustacea</taxon>
        <taxon>Multicrustacea</taxon>
        <taxon>Hexanauplia</taxon>
        <taxon>Copepoda</taxon>
        <taxon>Harpacticoida</taxon>
        <taxon>Harpacticidae</taxon>
        <taxon>Tigriopus</taxon>
    </lineage>
</organism>
<gene>
    <name evidence="1" type="ORF">TCAL_17040</name>
</gene>
<sequence length="100" mass="11103">MCGQDIQECLRTRIWPRKLVSLLPDVSYGTPEYSDMQGMTMTCPTGVAGKQLALSYKGGHQLFTSDGMGTIPLSNNWDTMSQLALLRRQVSFRNNSSILS</sequence>
<keyword evidence="2" id="KW-1185">Reference proteome</keyword>
<comment type="caution">
    <text evidence="1">The sequence shown here is derived from an EMBL/GenBank/DDBJ whole genome shotgun (WGS) entry which is preliminary data.</text>
</comment>
<protein>
    <submittedName>
        <fullName evidence="1">Uncharacterized protein</fullName>
    </submittedName>
</protein>
<dbReference type="AlphaFoldDB" id="A0A553PNH6"/>
<accession>A0A553PNH6</accession>
<evidence type="ECO:0000313" key="2">
    <source>
        <dbReference type="Proteomes" id="UP000318571"/>
    </source>
</evidence>
<evidence type="ECO:0000313" key="1">
    <source>
        <dbReference type="EMBL" id="TRY79233.1"/>
    </source>
</evidence>
<dbReference type="EMBL" id="VCGU01000002">
    <property type="protein sequence ID" value="TRY79233.1"/>
    <property type="molecule type" value="Genomic_DNA"/>
</dbReference>
<dbReference type="Proteomes" id="UP000318571">
    <property type="component" value="Chromosome 6"/>
</dbReference>
<reference evidence="1 2" key="1">
    <citation type="journal article" date="2018" name="Nat. Ecol. Evol.">
        <title>Genomic signatures of mitonuclear coevolution across populations of Tigriopus californicus.</title>
        <authorList>
            <person name="Barreto F.S."/>
            <person name="Watson E.T."/>
            <person name="Lima T.G."/>
            <person name="Willett C.S."/>
            <person name="Edmands S."/>
            <person name="Li W."/>
            <person name="Burton R.S."/>
        </authorList>
    </citation>
    <scope>NUCLEOTIDE SEQUENCE [LARGE SCALE GENOMIC DNA]</scope>
    <source>
        <strain evidence="1 2">San Diego</strain>
    </source>
</reference>